<feature type="transmembrane region" description="Helical" evidence="1">
    <location>
        <begin position="20"/>
        <end position="41"/>
    </location>
</feature>
<keyword evidence="1" id="KW-1133">Transmembrane helix</keyword>
<evidence type="ECO:0000313" key="3">
    <source>
        <dbReference type="Proteomes" id="UP001175211"/>
    </source>
</evidence>
<keyword evidence="3" id="KW-1185">Reference proteome</keyword>
<dbReference type="Proteomes" id="UP001175211">
    <property type="component" value="Unassembled WGS sequence"/>
</dbReference>
<dbReference type="EMBL" id="JAUEPS010000009">
    <property type="protein sequence ID" value="KAK0462616.1"/>
    <property type="molecule type" value="Genomic_DNA"/>
</dbReference>
<dbReference type="GeneID" id="85349875"/>
<evidence type="ECO:0000256" key="1">
    <source>
        <dbReference type="SAM" id="Phobius"/>
    </source>
</evidence>
<keyword evidence="1" id="KW-0472">Membrane</keyword>
<accession>A0AA39NBJ0</accession>
<evidence type="ECO:0000313" key="2">
    <source>
        <dbReference type="EMBL" id="KAK0462616.1"/>
    </source>
</evidence>
<comment type="caution">
    <text evidence="2">The sequence shown here is derived from an EMBL/GenBank/DDBJ whole genome shotgun (WGS) entry which is preliminary data.</text>
</comment>
<sequence length="178" mass="20588">MSHERVQSEVRLQNDTDDTTYTVGLFAYPFVYSFTVCLFPLSCTYITIRFLTYVHIVALFPHTFFISSCVRSSHPLISLHCLSLCCMYHRDDQEKKMKAASLCSVRLYGPSSHEVRSDHRPSTRRAGLSGMQVRLEQCCMSSESCARLRICTSYITPQQRSGLRKRHKYLCCAFRDEM</sequence>
<protein>
    <submittedName>
        <fullName evidence="2">Uncharacterized protein</fullName>
    </submittedName>
</protein>
<gene>
    <name evidence="2" type="ORF">EV420DRAFT_1199266</name>
</gene>
<dbReference type="AlphaFoldDB" id="A0AA39NBJ0"/>
<organism evidence="2 3">
    <name type="scientific">Armillaria tabescens</name>
    <name type="common">Ringless honey mushroom</name>
    <name type="synonym">Agaricus tabescens</name>
    <dbReference type="NCBI Taxonomy" id="1929756"/>
    <lineage>
        <taxon>Eukaryota</taxon>
        <taxon>Fungi</taxon>
        <taxon>Dikarya</taxon>
        <taxon>Basidiomycota</taxon>
        <taxon>Agaricomycotina</taxon>
        <taxon>Agaricomycetes</taxon>
        <taxon>Agaricomycetidae</taxon>
        <taxon>Agaricales</taxon>
        <taxon>Marasmiineae</taxon>
        <taxon>Physalacriaceae</taxon>
        <taxon>Desarmillaria</taxon>
    </lineage>
</organism>
<reference evidence="2" key="1">
    <citation type="submission" date="2023-06" db="EMBL/GenBank/DDBJ databases">
        <authorList>
            <consortium name="Lawrence Berkeley National Laboratory"/>
            <person name="Ahrendt S."/>
            <person name="Sahu N."/>
            <person name="Indic B."/>
            <person name="Wong-Bajracharya J."/>
            <person name="Merenyi Z."/>
            <person name="Ke H.-M."/>
            <person name="Monk M."/>
            <person name="Kocsube S."/>
            <person name="Drula E."/>
            <person name="Lipzen A."/>
            <person name="Balint B."/>
            <person name="Henrissat B."/>
            <person name="Andreopoulos B."/>
            <person name="Martin F.M."/>
            <person name="Harder C.B."/>
            <person name="Rigling D."/>
            <person name="Ford K.L."/>
            <person name="Foster G.D."/>
            <person name="Pangilinan J."/>
            <person name="Papanicolaou A."/>
            <person name="Barry K."/>
            <person name="LaButti K."/>
            <person name="Viragh M."/>
            <person name="Koriabine M."/>
            <person name="Yan M."/>
            <person name="Riley R."/>
            <person name="Champramary S."/>
            <person name="Plett K.L."/>
            <person name="Tsai I.J."/>
            <person name="Slot J."/>
            <person name="Sipos G."/>
            <person name="Plett J."/>
            <person name="Nagy L.G."/>
            <person name="Grigoriev I.V."/>
        </authorList>
    </citation>
    <scope>NUCLEOTIDE SEQUENCE</scope>
    <source>
        <strain evidence="2">CCBAS 213</strain>
    </source>
</reference>
<dbReference type="RefSeq" id="XP_060334228.1">
    <property type="nucleotide sequence ID" value="XM_060466327.1"/>
</dbReference>
<proteinExistence type="predicted"/>
<keyword evidence="1" id="KW-0812">Transmembrane</keyword>
<name>A0AA39NBJ0_ARMTA</name>